<feature type="compositionally biased region" description="Low complexity" evidence="6">
    <location>
        <begin position="21"/>
        <end position="34"/>
    </location>
</feature>
<sequence length="885" mass="96344">MSSSKKGKGKKRLSEGEGDRSGSVCDESDSCVSSGGLSVTDFIERAEDKAPQRWRSYLAQMSVNTMKTLNICIGRPVCVAWPTSQFPGRRVGLQSSVQSSLRVKSGDHVTLQPITGAVLQAEHVQLSLSPEDAVLNTEEFRNYLLRTLDSRVLLPGGSVSVSYFGRNCVIGVDSVRGVDGETQTSVSDGAALDLSSQLERLSIQHSTPNRSHDPSPLTPQPPSTPCKLSDPVLSPSDPSLTDSPLRLSLPAGRSSTDTFYTVCSSTTLSISDPAERDEGDERSKVTYSMIGGLSGQLQVIRETIELPLKHPELFKNYGIPPPRGVLLYGPPGTGKTLIGRAVANEVGAHMSVINGPEIMSKCVRDGIPPPRGVLLYGPPGTGKTLIGRAVANEVGAHMSVINGPEIMSKFYGETEARLRQIFTQASQREGAQNEVEKRVVATLLTLMDGIGSEGHSGQLLVLGATNRPHALDPALRRPGRFDKELEIGVPDANGRMDILQKQLRSMPCDVTDDELQELANAAHGYVGADLAAVCKEAGLHALRRVLGSRPALSDVQVMNRVKVMTSDLRLAMTEVKPSAMREVAIDVPKVRWSDIGGMEEVKLALKQAVDWPLRHPEAFSRLGITPPRGVLLYGPPGCSKTMIAKALANESQLNFLSIKGPELLSKYVGESERAVREVFRKARTVAPSIVFFDEIDALAVARGSSPHAGGVGDRVLAQLLTEMDGIEQLKDVTVLAATNRPDMIDKIVKVELLRFELRKLFRKSSGSVQNPPAFFFEERGKTLWIAAGRKYLSYLNRSECVCVARFARWQRKRVCRALGDAAQRGEQVTGYAEGGWEERSTAEKRGGIWCIRQKDLDRYQTSSSLTVSDSRKQHQRNDPQIKPSS</sequence>
<dbReference type="Gene3D" id="3.40.50.300">
    <property type="entry name" value="P-loop containing nucleotide triphosphate hydrolases"/>
    <property type="match status" value="3"/>
</dbReference>
<feature type="compositionally biased region" description="Basic and acidic residues" evidence="6">
    <location>
        <begin position="869"/>
        <end position="879"/>
    </location>
</feature>
<dbReference type="PANTHER" id="PTHR23077">
    <property type="entry name" value="AAA-FAMILY ATPASE"/>
    <property type="match status" value="1"/>
</dbReference>
<dbReference type="CDD" id="cd19511">
    <property type="entry name" value="RecA-like_CDC48_r2-like"/>
    <property type="match status" value="1"/>
</dbReference>
<keyword evidence="2" id="KW-0963">Cytoplasm</keyword>
<dbReference type="SMART" id="SM00382">
    <property type="entry name" value="AAA"/>
    <property type="match status" value="2"/>
</dbReference>
<evidence type="ECO:0000256" key="2">
    <source>
        <dbReference type="ARBA" id="ARBA00022490"/>
    </source>
</evidence>
<feature type="domain" description="AAA+ ATPase" evidence="7">
    <location>
        <begin position="626"/>
        <end position="765"/>
    </location>
</feature>
<comment type="similarity">
    <text evidence="5">Belongs to the AAA ATPase family. AFG2 subfamily.</text>
</comment>
<dbReference type="FunFam" id="3.40.50.300:FF:002861">
    <property type="entry name" value="Cell division control protein 48 homolog E"/>
    <property type="match status" value="1"/>
</dbReference>
<dbReference type="FunFam" id="3.40.50.300:FF:000567">
    <property type="entry name" value="ATPase, AAA family protein"/>
    <property type="match status" value="1"/>
</dbReference>
<feature type="domain" description="AAA+ ATPase" evidence="7">
    <location>
        <begin position="369"/>
        <end position="491"/>
    </location>
</feature>
<evidence type="ECO:0000256" key="6">
    <source>
        <dbReference type="SAM" id="MobiDB-lite"/>
    </source>
</evidence>
<reference evidence="8 9" key="1">
    <citation type="submission" date="2018-10" db="EMBL/GenBank/DDBJ databases">
        <title>Genome assembly for a Yunnan-Guizhou Plateau 3E fish, Anabarilius grahami (Regan), and its evolutionary and genetic applications.</title>
        <authorList>
            <person name="Jiang W."/>
        </authorList>
    </citation>
    <scope>NUCLEOTIDE SEQUENCE [LARGE SCALE GENOMIC DNA]</scope>
    <source>
        <strain evidence="8">AG-KIZ</strain>
        <tissue evidence="8">Muscle</tissue>
    </source>
</reference>
<dbReference type="InterPro" id="IPR041569">
    <property type="entry name" value="AAA_lid_3"/>
</dbReference>
<comment type="caution">
    <text evidence="8">The sequence shown here is derived from an EMBL/GenBank/DDBJ whole genome shotgun (WGS) entry which is preliminary data.</text>
</comment>
<dbReference type="Pfam" id="PF00004">
    <property type="entry name" value="AAA"/>
    <property type="match status" value="3"/>
</dbReference>
<dbReference type="SUPFAM" id="SSF50692">
    <property type="entry name" value="ADC-like"/>
    <property type="match status" value="1"/>
</dbReference>
<dbReference type="GO" id="GO:0005737">
    <property type="term" value="C:cytoplasm"/>
    <property type="evidence" value="ECO:0007669"/>
    <property type="project" value="UniProtKB-SubCell"/>
</dbReference>
<feature type="compositionally biased region" description="Basic residues" evidence="6">
    <location>
        <begin position="1"/>
        <end position="11"/>
    </location>
</feature>
<dbReference type="InterPro" id="IPR003959">
    <property type="entry name" value="ATPase_AAA_core"/>
</dbReference>
<accession>A0A3N0Y5J4</accession>
<evidence type="ECO:0000259" key="7">
    <source>
        <dbReference type="SMART" id="SM00382"/>
    </source>
</evidence>
<feature type="region of interest" description="Disordered" evidence="6">
    <location>
        <begin position="1"/>
        <end position="34"/>
    </location>
</feature>
<dbReference type="PROSITE" id="PS00674">
    <property type="entry name" value="AAA"/>
    <property type="match status" value="1"/>
</dbReference>
<evidence type="ECO:0000256" key="3">
    <source>
        <dbReference type="ARBA" id="ARBA00022741"/>
    </source>
</evidence>
<keyword evidence="4" id="KW-0067">ATP-binding</keyword>
<dbReference type="GO" id="GO:0016887">
    <property type="term" value="F:ATP hydrolysis activity"/>
    <property type="evidence" value="ECO:0007669"/>
    <property type="project" value="InterPro"/>
</dbReference>
<feature type="region of interest" description="Disordered" evidence="6">
    <location>
        <begin position="862"/>
        <end position="885"/>
    </location>
</feature>
<feature type="compositionally biased region" description="Low complexity" evidence="6">
    <location>
        <begin position="228"/>
        <end position="249"/>
    </location>
</feature>
<dbReference type="Gene3D" id="1.10.8.60">
    <property type="match status" value="1"/>
</dbReference>
<feature type="region of interest" description="Disordered" evidence="6">
    <location>
        <begin position="204"/>
        <end position="249"/>
    </location>
</feature>
<dbReference type="InterPro" id="IPR009010">
    <property type="entry name" value="Asp_de-COase-like_dom_sf"/>
</dbReference>
<dbReference type="EMBL" id="RJVU01052173">
    <property type="protein sequence ID" value="ROL41140.1"/>
    <property type="molecule type" value="Genomic_DNA"/>
</dbReference>
<dbReference type="Pfam" id="PF17862">
    <property type="entry name" value="AAA_lid_3"/>
    <property type="match status" value="1"/>
</dbReference>
<dbReference type="InterPro" id="IPR003960">
    <property type="entry name" value="ATPase_AAA_CS"/>
</dbReference>
<organism evidence="8 9">
    <name type="scientific">Anabarilius grahami</name>
    <name type="common">Kanglang fish</name>
    <name type="synonym">Barilius grahami</name>
    <dbReference type="NCBI Taxonomy" id="495550"/>
    <lineage>
        <taxon>Eukaryota</taxon>
        <taxon>Metazoa</taxon>
        <taxon>Chordata</taxon>
        <taxon>Craniata</taxon>
        <taxon>Vertebrata</taxon>
        <taxon>Euteleostomi</taxon>
        <taxon>Actinopterygii</taxon>
        <taxon>Neopterygii</taxon>
        <taxon>Teleostei</taxon>
        <taxon>Ostariophysi</taxon>
        <taxon>Cypriniformes</taxon>
        <taxon>Xenocyprididae</taxon>
        <taxon>Xenocypridinae</taxon>
        <taxon>Xenocypridinae incertae sedis</taxon>
        <taxon>Anabarilius</taxon>
    </lineage>
</organism>
<comment type="subcellular location">
    <subcellularLocation>
        <location evidence="1">Cytoplasm</location>
    </subcellularLocation>
</comment>
<keyword evidence="3" id="KW-0547">Nucleotide-binding</keyword>
<dbReference type="Proteomes" id="UP000281406">
    <property type="component" value="Unassembled WGS sequence"/>
</dbReference>
<dbReference type="FunFam" id="3.40.50.300:FF:000012">
    <property type="entry name" value="Transitional endoplasmic reticulum ATPase"/>
    <property type="match status" value="1"/>
</dbReference>
<evidence type="ECO:0000256" key="5">
    <source>
        <dbReference type="ARBA" id="ARBA00061477"/>
    </source>
</evidence>
<dbReference type="AlphaFoldDB" id="A0A3N0Y5J4"/>
<dbReference type="InterPro" id="IPR027417">
    <property type="entry name" value="P-loop_NTPase"/>
</dbReference>
<proteinExistence type="inferred from homology"/>
<evidence type="ECO:0000256" key="4">
    <source>
        <dbReference type="ARBA" id="ARBA00022840"/>
    </source>
</evidence>
<dbReference type="GO" id="GO:0005524">
    <property type="term" value="F:ATP binding"/>
    <property type="evidence" value="ECO:0007669"/>
    <property type="project" value="UniProtKB-KW"/>
</dbReference>
<dbReference type="InterPro" id="IPR003593">
    <property type="entry name" value="AAA+_ATPase"/>
</dbReference>
<dbReference type="PANTHER" id="PTHR23077:SF27">
    <property type="entry name" value="ATPASE FAMILY GENE 2 PROTEIN HOMOLOG A"/>
    <property type="match status" value="1"/>
</dbReference>
<evidence type="ECO:0000256" key="1">
    <source>
        <dbReference type="ARBA" id="ARBA00004496"/>
    </source>
</evidence>
<dbReference type="SUPFAM" id="SSF52540">
    <property type="entry name" value="P-loop containing nucleoside triphosphate hydrolases"/>
    <property type="match status" value="3"/>
</dbReference>
<evidence type="ECO:0000313" key="9">
    <source>
        <dbReference type="Proteomes" id="UP000281406"/>
    </source>
</evidence>
<dbReference type="OrthoDB" id="27435at2759"/>
<dbReference type="FunFam" id="1.10.8.60:FF:000097">
    <property type="entry name" value="spermatogenesis-associated protein 5 isoform X2"/>
    <property type="match status" value="1"/>
</dbReference>
<name>A0A3N0Y5J4_ANAGA</name>
<evidence type="ECO:0000313" key="8">
    <source>
        <dbReference type="EMBL" id="ROL41140.1"/>
    </source>
</evidence>
<gene>
    <name evidence="8" type="ORF">DPX16_2640</name>
</gene>
<protein>
    <submittedName>
        <fullName evidence="8">Spermatogenesis-associated protein 5</fullName>
    </submittedName>
</protein>
<keyword evidence="9" id="KW-1185">Reference proteome</keyword>
<dbReference type="InterPro" id="IPR050168">
    <property type="entry name" value="AAA_ATPase_domain"/>
</dbReference>